<evidence type="ECO:0000313" key="3">
    <source>
        <dbReference type="Proteomes" id="UP001229251"/>
    </source>
</evidence>
<accession>A0AAJ1Q5P7</accession>
<organism evidence="2 3">
    <name type="scientific">Facklamia hominis</name>
    <dbReference type="NCBI Taxonomy" id="178214"/>
    <lineage>
        <taxon>Bacteria</taxon>
        <taxon>Bacillati</taxon>
        <taxon>Bacillota</taxon>
        <taxon>Bacilli</taxon>
        <taxon>Lactobacillales</taxon>
        <taxon>Aerococcaceae</taxon>
        <taxon>Facklamia</taxon>
    </lineage>
</organism>
<gene>
    <name evidence="2" type="ORF">QP433_03245</name>
</gene>
<proteinExistence type="predicted"/>
<dbReference type="Proteomes" id="UP001229251">
    <property type="component" value="Unassembled WGS sequence"/>
</dbReference>
<dbReference type="EMBL" id="JASOOE010000004">
    <property type="protein sequence ID" value="MDK7186988.1"/>
    <property type="molecule type" value="Genomic_DNA"/>
</dbReference>
<keyword evidence="1" id="KW-0732">Signal</keyword>
<protein>
    <submittedName>
        <fullName evidence="2">Uncharacterized protein</fullName>
    </submittedName>
</protein>
<evidence type="ECO:0000313" key="2">
    <source>
        <dbReference type="EMBL" id="MDK7186988.1"/>
    </source>
</evidence>
<dbReference type="RefSeq" id="WP_285065512.1">
    <property type="nucleotide sequence ID" value="NZ_JASOOE010000004.1"/>
</dbReference>
<feature type="signal peptide" evidence="1">
    <location>
        <begin position="1"/>
        <end position="20"/>
    </location>
</feature>
<dbReference type="AlphaFoldDB" id="A0AAJ1Q5P7"/>
<comment type="caution">
    <text evidence="2">The sequence shown here is derived from an EMBL/GenBank/DDBJ whole genome shotgun (WGS) entry which is preliminary data.</text>
</comment>
<reference evidence="2" key="1">
    <citation type="submission" date="2023-05" db="EMBL/GenBank/DDBJ databases">
        <title>Cataloging the Phylogenetic Diversity of Human Bladder Bacteria.</title>
        <authorList>
            <person name="Du J."/>
        </authorList>
    </citation>
    <scope>NUCLEOTIDE SEQUENCE</scope>
    <source>
        <strain evidence="2">UMB1231</strain>
    </source>
</reference>
<name>A0AAJ1Q5P7_9LACT</name>
<evidence type="ECO:0000256" key="1">
    <source>
        <dbReference type="SAM" id="SignalP"/>
    </source>
</evidence>
<feature type="chain" id="PRO_5042553273" evidence="1">
    <location>
        <begin position="21"/>
        <end position="100"/>
    </location>
</feature>
<sequence>MRSCLLVSILFFMVSVTDLGAHNSVENVSPFVAYKPITRSAVRYCKRGRYNLGDYIVGNKEIPKKLYWTKGRYSGYLYFGSWYISELDYVMTYLDVFTYQ</sequence>